<dbReference type="AlphaFoldDB" id="X1C1I2"/>
<sequence>MELVGSRIAGTSIPAFKRVIESTPSTEDPPLQVTIRILLYFGSQLEQNLNNTEVSINSSNDTIGIAFV</sequence>
<feature type="non-terminal residue" evidence="1">
    <location>
        <position position="68"/>
    </location>
</feature>
<proteinExistence type="predicted"/>
<organism evidence="1">
    <name type="scientific">marine sediment metagenome</name>
    <dbReference type="NCBI Taxonomy" id="412755"/>
    <lineage>
        <taxon>unclassified sequences</taxon>
        <taxon>metagenomes</taxon>
        <taxon>ecological metagenomes</taxon>
    </lineage>
</organism>
<dbReference type="EMBL" id="BART01021509">
    <property type="protein sequence ID" value="GAH01137.1"/>
    <property type="molecule type" value="Genomic_DNA"/>
</dbReference>
<reference evidence="1" key="1">
    <citation type="journal article" date="2014" name="Front. Microbiol.">
        <title>High frequency of phylogenetically diverse reductive dehalogenase-homologous genes in deep subseafloor sedimentary metagenomes.</title>
        <authorList>
            <person name="Kawai M."/>
            <person name="Futagami T."/>
            <person name="Toyoda A."/>
            <person name="Takaki Y."/>
            <person name="Nishi S."/>
            <person name="Hori S."/>
            <person name="Arai W."/>
            <person name="Tsubouchi T."/>
            <person name="Morono Y."/>
            <person name="Uchiyama I."/>
            <person name="Ito T."/>
            <person name="Fujiyama A."/>
            <person name="Inagaki F."/>
            <person name="Takami H."/>
        </authorList>
    </citation>
    <scope>NUCLEOTIDE SEQUENCE</scope>
    <source>
        <strain evidence="1">Expedition CK06-06</strain>
    </source>
</reference>
<comment type="caution">
    <text evidence="1">The sequence shown here is derived from an EMBL/GenBank/DDBJ whole genome shotgun (WGS) entry which is preliminary data.</text>
</comment>
<name>X1C1I2_9ZZZZ</name>
<protein>
    <submittedName>
        <fullName evidence="1">Uncharacterized protein</fullName>
    </submittedName>
</protein>
<accession>X1C1I2</accession>
<evidence type="ECO:0000313" key="1">
    <source>
        <dbReference type="EMBL" id="GAH01137.1"/>
    </source>
</evidence>
<gene>
    <name evidence="1" type="ORF">S01H4_39660</name>
</gene>